<dbReference type="Gene3D" id="3.30.1120.90">
    <property type="entry name" value="Nucleosome assembly protein"/>
    <property type="match status" value="1"/>
</dbReference>
<feature type="region of interest" description="Disordered" evidence="3">
    <location>
        <begin position="255"/>
        <end position="293"/>
    </location>
</feature>
<dbReference type="RefSeq" id="XP_016846021.1">
    <property type="nucleotide sequence ID" value="XM_016990512.1"/>
</dbReference>
<protein>
    <recommendedName>
        <fullName evidence="6">NAP family protein</fullName>
    </recommendedName>
</protein>
<reference evidence="4 5" key="1">
    <citation type="journal article" date="2005" name="Nature">
        <title>The genome sequence of the rice blast fungus Magnaporthe grisea.</title>
        <authorList>
            <person name="Dean R.A."/>
            <person name="Talbot N.J."/>
            <person name="Ebbole D.J."/>
            <person name="Farman M.L."/>
            <person name="Mitchell T.K."/>
            <person name="Orbach M.J."/>
            <person name="Thon M."/>
            <person name="Kulkarni R."/>
            <person name="Xu J.R."/>
            <person name="Pan H."/>
            <person name="Read N.D."/>
            <person name="Lee Y.H."/>
            <person name="Carbone I."/>
            <person name="Brown D."/>
            <person name="Oh Y.Y."/>
            <person name="Donofrio N."/>
            <person name="Jeong J.S."/>
            <person name="Soanes D.M."/>
            <person name="Djonovic S."/>
            <person name="Kolomiets E."/>
            <person name="Rehmeyer C."/>
            <person name="Li W."/>
            <person name="Harding M."/>
            <person name="Kim S."/>
            <person name="Lebrun M.H."/>
            <person name="Bohnert H."/>
            <person name="Coughlan S."/>
            <person name="Butler J."/>
            <person name="Calvo S."/>
            <person name="Ma L.J."/>
            <person name="Nicol R."/>
            <person name="Purcell S."/>
            <person name="Nusbaum C."/>
            <person name="Galagan J.E."/>
            <person name="Birren B.W."/>
        </authorList>
    </citation>
    <scope>NUCLEOTIDE SEQUENCE [LARGE SCALE GENOMIC DNA]</scope>
    <source>
        <strain evidence="5">70-15 / ATCC MYA-4617 / FGSC 8958</strain>
    </source>
</reference>
<comment type="similarity">
    <text evidence="1 2">Belongs to the nucleosome assembly protein (NAP) family.</text>
</comment>
<feature type="compositionally biased region" description="Acidic residues" evidence="3">
    <location>
        <begin position="264"/>
        <end position="282"/>
    </location>
</feature>
<accession>A0A151V4L3</accession>
<dbReference type="InParanoid" id="A0A151V4L3"/>
<evidence type="ECO:0000313" key="4">
    <source>
        <dbReference type="EMBL" id="KYQ30517.1"/>
    </source>
</evidence>
<sequence>MSAPEDFTIDPQTVKELQLLEAALSDVDLEIAAKQYLMTRDIFASRRSTIAKIPAFWAVVFEHAQRDLEAAITADDTELLVKGLVDIEVARPGIPASATPSDCGKDKFGEPRSVAFRFHFKDNDWIADKVLEKHFHYRYAKDGTAGLVSEPVKINWKAGKDLTQGLTDAAYNLWVAQKGNAAQKLDAVLDKDARKARDAAAKQLPEYKALAAMLEDADKAEGAISFFNFFSYRGRWISEAESVEAKAELEAKRARAAAGQSTKEDDEDDEDEEDDFAEEDVETFPAGHEVATTISDEIYPSAIDYYMEDDAELSELDIEDDDSDEEDVEMS</sequence>
<dbReference type="eggNOG" id="KOG1508">
    <property type="taxonomic scope" value="Eukaryota"/>
</dbReference>
<feature type="region of interest" description="Disordered" evidence="3">
    <location>
        <begin position="310"/>
        <end position="331"/>
    </location>
</feature>
<dbReference type="PANTHER" id="PTHR11875">
    <property type="entry name" value="TESTIS-SPECIFIC Y-ENCODED PROTEIN"/>
    <property type="match status" value="1"/>
</dbReference>
<dbReference type="VEuPathDB" id="FungiDB:MGG_10265"/>
<evidence type="ECO:0008006" key="6">
    <source>
        <dbReference type="Google" id="ProtNLM"/>
    </source>
</evidence>
<dbReference type="OrthoDB" id="19419at2759"/>
<gene>
    <name evidence="4" type="ORF">MGG_10265</name>
</gene>
<dbReference type="FunCoup" id="A0A151V4L3">
    <property type="interactions" value="583"/>
</dbReference>
<dbReference type="InterPro" id="IPR037231">
    <property type="entry name" value="NAP-like_sf"/>
</dbReference>
<evidence type="ECO:0000256" key="2">
    <source>
        <dbReference type="RuleBase" id="RU003876"/>
    </source>
</evidence>
<dbReference type="GO" id="GO:0005634">
    <property type="term" value="C:nucleus"/>
    <property type="evidence" value="ECO:0007669"/>
    <property type="project" value="InterPro"/>
</dbReference>
<dbReference type="KEGG" id="mgr:MGG_10265"/>
<organism evidence="4 5">
    <name type="scientific">Pyricularia oryzae (strain 70-15 / ATCC MYA-4617 / FGSC 8958)</name>
    <name type="common">Rice blast fungus</name>
    <name type="synonym">Magnaporthe oryzae</name>
    <dbReference type="NCBI Taxonomy" id="242507"/>
    <lineage>
        <taxon>Eukaryota</taxon>
        <taxon>Fungi</taxon>
        <taxon>Dikarya</taxon>
        <taxon>Ascomycota</taxon>
        <taxon>Pezizomycotina</taxon>
        <taxon>Sordariomycetes</taxon>
        <taxon>Sordariomycetidae</taxon>
        <taxon>Magnaporthales</taxon>
        <taxon>Pyriculariaceae</taxon>
        <taxon>Pyricularia</taxon>
    </lineage>
</organism>
<dbReference type="InterPro" id="IPR002164">
    <property type="entry name" value="NAP_family"/>
</dbReference>
<dbReference type="Proteomes" id="UP000009058">
    <property type="component" value="Unassembled WGS sequence"/>
</dbReference>
<dbReference type="Pfam" id="PF00956">
    <property type="entry name" value="NAP"/>
    <property type="match status" value="1"/>
</dbReference>
<evidence type="ECO:0000256" key="3">
    <source>
        <dbReference type="SAM" id="MobiDB-lite"/>
    </source>
</evidence>
<dbReference type="SUPFAM" id="SSF143113">
    <property type="entry name" value="NAP-like"/>
    <property type="match status" value="1"/>
</dbReference>
<dbReference type="AlphaFoldDB" id="A0A151V4L3"/>
<dbReference type="GO" id="GO:0006334">
    <property type="term" value="P:nucleosome assembly"/>
    <property type="evidence" value="ECO:0007669"/>
    <property type="project" value="InterPro"/>
</dbReference>
<dbReference type="STRING" id="242507.A0A151V4L3"/>
<dbReference type="OMA" id="FFSYRGR"/>
<dbReference type="EMBL" id="JH165178">
    <property type="protein sequence ID" value="KYQ30517.1"/>
    <property type="molecule type" value="Genomic_DNA"/>
</dbReference>
<evidence type="ECO:0000313" key="5">
    <source>
        <dbReference type="Proteomes" id="UP000009058"/>
    </source>
</evidence>
<dbReference type="GeneID" id="2681885"/>
<name>A0A151V4L3_PYRO7</name>
<proteinExistence type="inferred from homology"/>
<keyword evidence="5" id="KW-1185">Reference proteome</keyword>
<evidence type="ECO:0000256" key="1">
    <source>
        <dbReference type="ARBA" id="ARBA00009947"/>
    </source>
</evidence>